<protein>
    <submittedName>
        <fullName evidence="5">SMC-Scp complex subunit ScpB</fullName>
    </submittedName>
</protein>
<dbReference type="PIRSF" id="PIRSF019345">
    <property type="entry name" value="ScpB"/>
    <property type="match status" value="1"/>
</dbReference>
<evidence type="ECO:0000313" key="5">
    <source>
        <dbReference type="EMBL" id="MBE6092844.1"/>
    </source>
</evidence>
<keyword evidence="1" id="KW-0963">Cytoplasm</keyword>
<organism evidence="5 6">
    <name type="scientific">Selenomonas ruminantium</name>
    <dbReference type="NCBI Taxonomy" id="971"/>
    <lineage>
        <taxon>Bacteria</taxon>
        <taxon>Bacillati</taxon>
        <taxon>Bacillota</taxon>
        <taxon>Negativicutes</taxon>
        <taxon>Selenomonadales</taxon>
        <taxon>Selenomonadaceae</taxon>
        <taxon>Selenomonas</taxon>
    </lineage>
</organism>
<name>A0A927ZXS1_SELRU</name>
<dbReference type="InterPro" id="IPR005234">
    <property type="entry name" value="ScpB_csome_segregation"/>
</dbReference>
<dbReference type="Gene3D" id="1.10.10.10">
    <property type="entry name" value="Winged helix-like DNA-binding domain superfamily/Winged helix DNA-binding domain"/>
    <property type="match status" value="2"/>
</dbReference>
<evidence type="ECO:0000256" key="4">
    <source>
        <dbReference type="ARBA" id="ARBA00023306"/>
    </source>
</evidence>
<evidence type="ECO:0000313" key="6">
    <source>
        <dbReference type="Proteomes" id="UP000761380"/>
    </source>
</evidence>
<dbReference type="PANTHER" id="PTHR34298">
    <property type="entry name" value="SEGREGATION AND CONDENSATION PROTEIN B"/>
    <property type="match status" value="1"/>
</dbReference>
<dbReference type="AlphaFoldDB" id="A0A927ZXS1"/>
<gene>
    <name evidence="5" type="primary">scpB</name>
    <name evidence="5" type="ORF">E7201_06715</name>
</gene>
<dbReference type="Proteomes" id="UP000761380">
    <property type="component" value="Unassembled WGS sequence"/>
</dbReference>
<reference evidence="5" key="1">
    <citation type="submission" date="2019-04" db="EMBL/GenBank/DDBJ databases">
        <title>Evolution of Biomass-Degrading Anaerobic Consortia Revealed by Metagenomics.</title>
        <authorList>
            <person name="Peng X."/>
        </authorList>
    </citation>
    <scope>NUCLEOTIDE SEQUENCE</scope>
    <source>
        <strain evidence="5">SIG240</strain>
    </source>
</reference>
<proteinExistence type="predicted"/>
<keyword evidence="3" id="KW-0159">Chromosome partition</keyword>
<dbReference type="NCBIfam" id="TIGR00281">
    <property type="entry name" value="SMC-Scp complex subunit ScpB"/>
    <property type="match status" value="1"/>
</dbReference>
<keyword evidence="2" id="KW-0132">Cell division</keyword>
<dbReference type="InterPro" id="IPR036390">
    <property type="entry name" value="WH_DNA-bd_sf"/>
</dbReference>
<evidence type="ECO:0000256" key="2">
    <source>
        <dbReference type="ARBA" id="ARBA00022618"/>
    </source>
</evidence>
<dbReference type="InterPro" id="IPR036388">
    <property type="entry name" value="WH-like_DNA-bd_sf"/>
</dbReference>
<keyword evidence="4" id="KW-0131">Cell cycle</keyword>
<sequence length="214" mass="23661">MPEKKRAEIADTGLVEAVLFAAGNPMTVKEIAHIIELDVLGTQNIITRLQQELDERKSGLTLRQVAGGYQLATRPEAFATIERLSQVVDRKISAPTMETLSIIAFKQPITKAEIEHIRGVRIERALQKLLELELIAEVGRKPVLGRPILYGTTDTFLRCFGINTLADLPALPSTEEAAAALDGEQLELFQEVQHLQEAGELSADEEPADKRQEE</sequence>
<evidence type="ECO:0000256" key="3">
    <source>
        <dbReference type="ARBA" id="ARBA00022829"/>
    </source>
</evidence>
<dbReference type="SUPFAM" id="SSF46785">
    <property type="entry name" value="Winged helix' DNA-binding domain"/>
    <property type="match status" value="2"/>
</dbReference>
<comment type="caution">
    <text evidence="5">The sequence shown here is derived from an EMBL/GenBank/DDBJ whole genome shotgun (WGS) entry which is preliminary data.</text>
</comment>
<dbReference type="PANTHER" id="PTHR34298:SF2">
    <property type="entry name" value="SEGREGATION AND CONDENSATION PROTEIN B"/>
    <property type="match status" value="1"/>
</dbReference>
<dbReference type="Pfam" id="PF04079">
    <property type="entry name" value="SMC_ScpB"/>
    <property type="match status" value="1"/>
</dbReference>
<accession>A0A927ZXS1</accession>
<dbReference type="GO" id="GO:0051301">
    <property type="term" value="P:cell division"/>
    <property type="evidence" value="ECO:0007669"/>
    <property type="project" value="UniProtKB-KW"/>
</dbReference>
<dbReference type="EMBL" id="SVBY01000040">
    <property type="protein sequence ID" value="MBE6092844.1"/>
    <property type="molecule type" value="Genomic_DNA"/>
</dbReference>
<evidence type="ECO:0000256" key="1">
    <source>
        <dbReference type="ARBA" id="ARBA00022490"/>
    </source>
</evidence>
<dbReference type="GO" id="GO:0051304">
    <property type="term" value="P:chromosome separation"/>
    <property type="evidence" value="ECO:0007669"/>
    <property type="project" value="InterPro"/>
</dbReference>